<dbReference type="STRING" id="1435377.SUSAZ_02655"/>
<dbReference type="PANTHER" id="PTHR11761">
    <property type="entry name" value="50S/60S RIBOSOMAL PROTEIN L14/L23"/>
    <property type="match status" value="1"/>
</dbReference>
<evidence type="ECO:0000256" key="7">
    <source>
        <dbReference type="RuleBase" id="RU003949"/>
    </source>
</evidence>
<dbReference type="OMA" id="MIQMQTR"/>
<gene>
    <name evidence="6" type="primary">rpl14</name>
    <name evidence="8" type="ORF">ATY89_03460</name>
    <name evidence="9" type="ORF">ATZ20_06485</name>
</gene>
<dbReference type="AlphaFoldDB" id="A0A0U3FN07"/>
<evidence type="ECO:0000256" key="3">
    <source>
        <dbReference type="ARBA" id="ARBA00022884"/>
    </source>
</evidence>
<dbReference type="RefSeq" id="WP_011277481.1">
    <property type="nucleotide sequence ID" value="NZ_BHWZ01000001.1"/>
</dbReference>
<sequence length="138" mass="15171">MPEKMNVLGSRKGFTPALQHNSSVVVADNSGAKEAVIIGIYGYRGVLRRVPFANIADLVMVSVRKGSPDVRKQKFKAVIVRQRMPFRRPDGTWISFEDNAVVIINPDGTPKGTEVRGPIAREAAERWPKIASVATMVI</sequence>
<dbReference type="SUPFAM" id="SSF50193">
    <property type="entry name" value="Ribosomal protein L14"/>
    <property type="match status" value="1"/>
</dbReference>
<evidence type="ECO:0000313" key="10">
    <source>
        <dbReference type="Proteomes" id="UP000065473"/>
    </source>
</evidence>
<dbReference type="OrthoDB" id="23569at2157"/>
<proteinExistence type="inferred from homology"/>
<dbReference type="CDD" id="cd00337">
    <property type="entry name" value="Ribosomal_uL14"/>
    <property type="match status" value="1"/>
</dbReference>
<evidence type="ECO:0000313" key="8">
    <source>
        <dbReference type="EMBL" id="ALU29093.1"/>
    </source>
</evidence>
<dbReference type="Pfam" id="PF00238">
    <property type="entry name" value="Ribosomal_L14"/>
    <property type="match status" value="1"/>
</dbReference>
<keyword evidence="3 6" id="KW-0694">RNA-binding</keyword>
<comment type="subunit">
    <text evidence="6">Part of the 50S ribosomal subunit. Forms a cluster with proteins L3 and L24e, part of which may contact the 16S rRNA in 2 intersubunit bridges.</text>
</comment>
<dbReference type="GO" id="GO:0070180">
    <property type="term" value="F:large ribosomal subunit rRNA binding"/>
    <property type="evidence" value="ECO:0007669"/>
    <property type="project" value="TreeGrafter"/>
</dbReference>
<dbReference type="GO" id="GO:0022625">
    <property type="term" value="C:cytosolic large ribosomal subunit"/>
    <property type="evidence" value="ECO:0007669"/>
    <property type="project" value="TreeGrafter"/>
</dbReference>
<keyword evidence="4 6" id="KW-0689">Ribosomal protein</keyword>
<dbReference type="GO" id="GO:0003735">
    <property type="term" value="F:structural constituent of ribosome"/>
    <property type="evidence" value="ECO:0007669"/>
    <property type="project" value="InterPro"/>
</dbReference>
<dbReference type="NCBIfam" id="TIGR03673">
    <property type="entry name" value="uL14_arch"/>
    <property type="match status" value="1"/>
</dbReference>
<dbReference type="PaxDb" id="1435377-SUSAZ_02655"/>
<dbReference type="GO" id="GO:0006412">
    <property type="term" value="P:translation"/>
    <property type="evidence" value="ECO:0007669"/>
    <property type="project" value="UniProtKB-UniRule"/>
</dbReference>
<dbReference type="HAMAP" id="MF_01367">
    <property type="entry name" value="Ribosomal_uL14"/>
    <property type="match status" value="1"/>
</dbReference>
<evidence type="ECO:0000256" key="1">
    <source>
        <dbReference type="ARBA" id="ARBA00010745"/>
    </source>
</evidence>
<organism evidence="9">
    <name type="scientific">Sulfolobus acidocaldarius</name>
    <dbReference type="NCBI Taxonomy" id="2285"/>
    <lineage>
        <taxon>Archaea</taxon>
        <taxon>Thermoproteota</taxon>
        <taxon>Thermoprotei</taxon>
        <taxon>Sulfolobales</taxon>
        <taxon>Sulfolobaceae</taxon>
        <taxon>Sulfolobus</taxon>
    </lineage>
</organism>
<dbReference type="Proteomes" id="UP000060043">
    <property type="component" value="Chromosome"/>
</dbReference>
<dbReference type="InterPro" id="IPR019971">
    <property type="entry name" value="Ribosomal_uL14_arc"/>
</dbReference>
<evidence type="ECO:0000256" key="6">
    <source>
        <dbReference type="HAMAP-Rule" id="MF_01367"/>
    </source>
</evidence>
<evidence type="ECO:0000256" key="4">
    <source>
        <dbReference type="ARBA" id="ARBA00022980"/>
    </source>
</evidence>
<comment type="function">
    <text evidence="6">Binds to 23S rRNA. Forms part of two intersubunit bridges in the 70S ribosome.</text>
</comment>
<evidence type="ECO:0000313" key="9">
    <source>
        <dbReference type="EMBL" id="ALU31819.1"/>
    </source>
</evidence>
<dbReference type="SMART" id="SM01374">
    <property type="entry name" value="Ribosomal_L14"/>
    <property type="match status" value="1"/>
</dbReference>
<name>A0A0U3FN07_9CREN</name>
<dbReference type="InterPro" id="IPR000218">
    <property type="entry name" value="Ribosomal_uL14"/>
</dbReference>
<dbReference type="SMR" id="A0A0U3FN07"/>
<reference evidence="9 10" key="1">
    <citation type="submission" date="2015-12" db="EMBL/GenBank/DDBJ databases">
        <title>A stable core within a dynamic pangenome in Sulfolobus acidocaldarius.</title>
        <authorList>
            <person name="Anderson R."/>
            <person name="Kouris A."/>
            <person name="Seward C."/>
            <person name="Campbell K."/>
            <person name="Whitaker R."/>
        </authorList>
    </citation>
    <scope>NUCLEOTIDE SEQUENCE [LARGE SCALE GENOMIC DNA]</scope>
    <source>
        <strain evidence="8 10">GG12-C01-09</strain>
        <strain evidence="9">NG05B_CO5_07</strain>
    </source>
</reference>
<dbReference type="Gene3D" id="2.40.150.20">
    <property type="entry name" value="Ribosomal protein L14"/>
    <property type="match status" value="1"/>
</dbReference>
<protein>
    <recommendedName>
        <fullName evidence="6">Large ribosomal subunit protein uL14</fullName>
    </recommendedName>
</protein>
<keyword evidence="5 6" id="KW-0687">Ribonucleoprotein</keyword>
<dbReference type="PANTHER" id="PTHR11761:SF8">
    <property type="entry name" value="LARGE RIBOSOMAL SUBUNIT PROTEIN UL14"/>
    <property type="match status" value="1"/>
</dbReference>
<keyword evidence="2 6" id="KW-0699">rRNA-binding</keyword>
<dbReference type="FunFam" id="2.40.150.20:FF:000007">
    <property type="entry name" value="50S ribosomal protein L14"/>
    <property type="match status" value="1"/>
</dbReference>
<evidence type="ECO:0000256" key="2">
    <source>
        <dbReference type="ARBA" id="ARBA00022730"/>
    </source>
</evidence>
<comment type="similarity">
    <text evidence="1 6 7">Belongs to the universal ribosomal protein uL14 family.</text>
</comment>
<accession>A0A0U3FN07</accession>
<evidence type="ECO:0000256" key="5">
    <source>
        <dbReference type="ARBA" id="ARBA00023274"/>
    </source>
</evidence>
<dbReference type="Proteomes" id="UP000065473">
    <property type="component" value="Chromosome"/>
</dbReference>
<dbReference type="InterPro" id="IPR036853">
    <property type="entry name" value="Ribosomal_uL14_sf"/>
</dbReference>
<dbReference type="PROSITE" id="PS00049">
    <property type="entry name" value="RIBOSOMAL_L14"/>
    <property type="match status" value="1"/>
</dbReference>
<dbReference type="EMBL" id="CP013695">
    <property type="protein sequence ID" value="ALU31819.1"/>
    <property type="molecule type" value="Genomic_DNA"/>
</dbReference>
<dbReference type="NCBIfam" id="NF006344">
    <property type="entry name" value="PRK08571.1"/>
    <property type="match status" value="1"/>
</dbReference>
<dbReference type="EMBL" id="CP013694">
    <property type="protein sequence ID" value="ALU29093.1"/>
    <property type="molecule type" value="Genomic_DNA"/>
</dbReference>
<dbReference type="GeneID" id="14551108"/>
<dbReference type="InterPro" id="IPR019972">
    <property type="entry name" value="Ribosomal_uL14_CS"/>
</dbReference>